<comment type="function">
    <text evidence="9">Part of the tripartite ATP-independent periplasmic (TRAP) transport system.</text>
</comment>
<protein>
    <recommendedName>
        <fullName evidence="9">TRAP transporter small permease protein</fullName>
    </recommendedName>
</protein>
<keyword evidence="6 9" id="KW-1133">Transmembrane helix</keyword>
<dbReference type="PANTHER" id="PTHR35011">
    <property type="entry name" value="2,3-DIKETO-L-GULONATE TRAP TRANSPORTER SMALL PERMEASE PROTEIN YIAM"/>
    <property type="match status" value="1"/>
</dbReference>
<evidence type="ECO:0000256" key="2">
    <source>
        <dbReference type="ARBA" id="ARBA00022448"/>
    </source>
</evidence>
<keyword evidence="2 9" id="KW-0813">Transport</keyword>
<dbReference type="GO" id="GO:0022857">
    <property type="term" value="F:transmembrane transporter activity"/>
    <property type="evidence" value="ECO:0007669"/>
    <property type="project" value="UniProtKB-UniRule"/>
</dbReference>
<feature type="transmembrane region" description="Helical" evidence="9">
    <location>
        <begin position="21"/>
        <end position="44"/>
    </location>
</feature>
<keyword evidence="5 9" id="KW-0812">Transmembrane</keyword>
<dbReference type="InterPro" id="IPR007387">
    <property type="entry name" value="TRAP_DctQ"/>
</dbReference>
<dbReference type="GO" id="GO:0005886">
    <property type="term" value="C:plasma membrane"/>
    <property type="evidence" value="ECO:0007669"/>
    <property type="project" value="UniProtKB-SubCell"/>
</dbReference>
<feature type="transmembrane region" description="Helical" evidence="9">
    <location>
        <begin position="96"/>
        <end position="119"/>
    </location>
</feature>
<sequence length="179" mass="20019">MMSVANFIRKTSDFGDKVIGVIAMLFLGVMVYVIALQVVARYIFDSPPPWTEEAARYAMVWVGLLGATVSFKAGFDPVLARMPKSLPWPLQFLAGLVRWAALLLFLLPILWYSFFGPGVNFTRGFLSRNWYLEAETFEISTFFVAIGVPIFIICILLHAVAQSLSPKNTNRGSEENDSL</sequence>
<comment type="similarity">
    <text evidence="8 9">Belongs to the TRAP transporter small permease family.</text>
</comment>
<feature type="domain" description="Tripartite ATP-independent periplasmic transporters DctQ component" evidence="10">
    <location>
        <begin position="30"/>
        <end position="164"/>
    </location>
</feature>
<dbReference type="PANTHER" id="PTHR35011:SF2">
    <property type="entry name" value="2,3-DIKETO-L-GULONATE TRAP TRANSPORTER SMALL PERMEASE PROTEIN YIAM"/>
    <property type="match status" value="1"/>
</dbReference>
<gene>
    <name evidence="11" type="ORF">GQE98_07165</name>
</gene>
<feature type="transmembrane region" description="Helical" evidence="9">
    <location>
        <begin position="139"/>
        <end position="161"/>
    </location>
</feature>
<dbReference type="AlphaFoldDB" id="A0A6L8W7D9"/>
<evidence type="ECO:0000256" key="4">
    <source>
        <dbReference type="ARBA" id="ARBA00022519"/>
    </source>
</evidence>
<dbReference type="GO" id="GO:0015740">
    <property type="term" value="P:C4-dicarboxylate transport"/>
    <property type="evidence" value="ECO:0007669"/>
    <property type="project" value="TreeGrafter"/>
</dbReference>
<proteinExistence type="inferred from homology"/>
<comment type="subunit">
    <text evidence="9">The complex comprises the extracytoplasmic solute receptor protein and the two transmembrane proteins.</text>
</comment>
<evidence type="ECO:0000256" key="9">
    <source>
        <dbReference type="RuleBase" id="RU369079"/>
    </source>
</evidence>
<dbReference type="Proteomes" id="UP000476030">
    <property type="component" value="Unassembled WGS sequence"/>
</dbReference>
<dbReference type="Pfam" id="PF04290">
    <property type="entry name" value="DctQ"/>
    <property type="match status" value="1"/>
</dbReference>
<keyword evidence="7 9" id="KW-0472">Membrane</keyword>
<keyword evidence="12" id="KW-1185">Reference proteome</keyword>
<comment type="caution">
    <text evidence="11">The sequence shown here is derived from an EMBL/GenBank/DDBJ whole genome shotgun (WGS) entry which is preliminary data.</text>
</comment>
<organism evidence="11 12">
    <name type="scientific">Sneathiella litorea</name>
    <dbReference type="NCBI Taxonomy" id="2606216"/>
    <lineage>
        <taxon>Bacteria</taxon>
        <taxon>Pseudomonadati</taxon>
        <taxon>Pseudomonadota</taxon>
        <taxon>Alphaproteobacteria</taxon>
        <taxon>Sneathiellales</taxon>
        <taxon>Sneathiellaceae</taxon>
        <taxon>Sneathiella</taxon>
    </lineage>
</organism>
<evidence type="ECO:0000313" key="12">
    <source>
        <dbReference type="Proteomes" id="UP000476030"/>
    </source>
</evidence>
<evidence type="ECO:0000256" key="3">
    <source>
        <dbReference type="ARBA" id="ARBA00022475"/>
    </source>
</evidence>
<evidence type="ECO:0000256" key="5">
    <source>
        <dbReference type="ARBA" id="ARBA00022692"/>
    </source>
</evidence>
<dbReference type="InterPro" id="IPR055348">
    <property type="entry name" value="DctQ"/>
</dbReference>
<dbReference type="RefSeq" id="WP_161314999.1">
    <property type="nucleotide sequence ID" value="NZ_WTUW01000002.1"/>
</dbReference>
<reference evidence="11 12" key="1">
    <citation type="submission" date="2019-12" db="EMBL/GenBank/DDBJ databases">
        <title>Snethiella sp. nov. sp. isolated from sea sand.</title>
        <authorList>
            <person name="Kim J."/>
            <person name="Jeong S.E."/>
            <person name="Jung H.S."/>
            <person name="Jeon C.O."/>
        </authorList>
    </citation>
    <scope>NUCLEOTIDE SEQUENCE [LARGE SCALE GENOMIC DNA]</scope>
    <source>
        <strain evidence="11 12">DP05</strain>
    </source>
</reference>
<feature type="transmembrane region" description="Helical" evidence="9">
    <location>
        <begin position="56"/>
        <end position="75"/>
    </location>
</feature>
<comment type="subcellular location">
    <subcellularLocation>
        <location evidence="1 9">Cell inner membrane</location>
        <topology evidence="1 9">Multi-pass membrane protein</topology>
    </subcellularLocation>
</comment>
<keyword evidence="4 9" id="KW-0997">Cell inner membrane</keyword>
<accession>A0A6L8W7D9</accession>
<keyword evidence="3" id="KW-1003">Cell membrane</keyword>
<evidence type="ECO:0000256" key="1">
    <source>
        <dbReference type="ARBA" id="ARBA00004429"/>
    </source>
</evidence>
<name>A0A6L8W7D9_9PROT</name>
<evidence type="ECO:0000259" key="10">
    <source>
        <dbReference type="Pfam" id="PF04290"/>
    </source>
</evidence>
<dbReference type="EMBL" id="WTUW01000002">
    <property type="protein sequence ID" value="MZR30414.1"/>
    <property type="molecule type" value="Genomic_DNA"/>
</dbReference>
<evidence type="ECO:0000313" key="11">
    <source>
        <dbReference type="EMBL" id="MZR30414.1"/>
    </source>
</evidence>
<evidence type="ECO:0000256" key="7">
    <source>
        <dbReference type="ARBA" id="ARBA00023136"/>
    </source>
</evidence>
<evidence type="ECO:0000256" key="8">
    <source>
        <dbReference type="ARBA" id="ARBA00038436"/>
    </source>
</evidence>
<evidence type="ECO:0000256" key="6">
    <source>
        <dbReference type="ARBA" id="ARBA00022989"/>
    </source>
</evidence>